<accession>A0A6A0GQS0</accession>
<evidence type="ECO:0000313" key="2">
    <source>
        <dbReference type="EMBL" id="KAA0184808.1"/>
    </source>
</evidence>
<reference evidence="2" key="3">
    <citation type="submission" date="2019-06" db="EMBL/GenBank/DDBJ databases">
        <authorList>
            <person name="Poynton C."/>
            <person name="Hasenbein S."/>
            <person name="Benoit J.B."/>
            <person name="Sepulveda M.S."/>
            <person name="Poelchau M.F."/>
            <person name="Murali S.C."/>
            <person name="Chen S."/>
            <person name="Glastad K.M."/>
            <person name="Werren J.H."/>
            <person name="Vineis J.H."/>
            <person name="Bowen J.L."/>
            <person name="Friedrich M."/>
            <person name="Jones J."/>
            <person name="Robertson H.M."/>
            <person name="Feyereisen R."/>
            <person name="Mechler-Hickson A."/>
            <person name="Mathers N."/>
            <person name="Lee C.E."/>
            <person name="Colbourne J.K."/>
            <person name="Biales A."/>
            <person name="Johnston J.S."/>
            <person name="Wellborn G.A."/>
            <person name="Rosendale A.J."/>
            <person name="Cridge A.G."/>
            <person name="Munoz-Torres M.C."/>
            <person name="Bain P.A."/>
            <person name="Manny A.R."/>
            <person name="Major K.M."/>
            <person name="Lambert F.N."/>
            <person name="Vulpe C.D."/>
            <person name="Tuck P."/>
            <person name="Blalock B.J."/>
            <person name="Lin Y.-Y."/>
            <person name="Smith M.E."/>
            <person name="Ochoa-Acuna H."/>
            <person name="Chen M.-J.M."/>
            <person name="Childers C.P."/>
            <person name="Qu J."/>
            <person name="Dugan S."/>
            <person name="Lee S.L."/>
            <person name="Chao H."/>
            <person name="Dinh H."/>
            <person name="Han Y."/>
            <person name="Doddapaneni H."/>
            <person name="Worley K.C."/>
            <person name="Muzny D.M."/>
            <person name="Gibbs R.A."/>
            <person name="Richards S."/>
        </authorList>
    </citation>
    <scope>NUCLEOTIDE SEQUENCE</scope>
    <source>
        <strain evidence="2">HAZT.00-mixed</strain>
        <tissue evidence="2">Whole organism</tissue>
    </source>
</reference>
<gene>
    <name evidence="2" type="ORF">HAZT_HAZT008587</name>
</gene>
<feature type="region of interest" description="Disordered" evidence="1">
    <location>
        <begin position="81"/>
        <end position="103"/>
    </location>
</feature>
<comment type="caution">
    <text evidence="2">The sequence shown here is derived from an EMBL/GenBank/DDBJ whole genome shotgun (WGS) entry which is preliminary data.</text>
</comment>
<proteinExistence type="predicted"/>
<feature type="compositionally biased region" description="Basic and acidic residues" evidence="1">
    <location>
        <begin position="81"/>
        <end position="91"/>
    </location>
</feature>
<dbReference type="AlphaFoldDB" id="A0A6A0GQS0"/>
<reference evidence="2" key="2">
    <citation type="journal article" date="2018" name="Environ. Sci. Technol.">
        <title>The Toxicogenome of Hyalella azteca: A Model for Sediment Ecotoxicology and Evolutionary Toxicology.</title>
        <authorList>
            <person name="Poynton H.C."/>
            <person name="Hasenbein S."/>
            <person name="Benoit J.B."/>
            <person name="Sepulveda M.S."/>
            <person name="Poelchau M.F."/>
            <person name="Hughes D.S.T."/>
            <person name="Murali S.C."/>
            <person name="Chen S."/>
            <person name="Glastad K.M."/>
            <person name="Goodisman M.A.D."/>
            <person name="Werren J.H."/>
            <person name="Vineis J.H."/>
            <person name="Bowen J.L."/>
            <person name="Friedrich M."/>
            <person name="Jones J."/>
            <person name="Robertson H.M."/>
            <person name="Feyereisen R."/>
            <person name="Mechler-Hickson A."/>
            <person name="Mathers N."/>
            <person name="Lee C.E."/>
            <person name="Colbourne J.K."/>
            <person name="Biales A."/>
            <person name="Johnston J.S."/>
            <person name="Wellborn G.A."/>
            <person name="Rosendale A.J."/>
            <person name="Cridge A.G."/>
            <person name="Munoz-Torres M.C."/>
            <person name="Bain P.A."/>
            <person name="Manny A.R."/>
            <person name="Major K.M."/>
            <person name="Lambert F.N."/>
            <person name="Vulpe C.D."/>
            <person name="Tuck P."/>
            <person name="Blalock B.J."/>
            <person name="Lin Y.Y."/>
            <person name="Smith M.E."/>
            <person name="Ochoa-Acuna H."/>
            <person name="Chen M.M."/>
            <person name="Childers C.P."/>
            <person name="Qu J."/>
            <person name="Dugan S."/>
            <person name="Lee S.L."/>
            <person name="Chao H."/>
            <person name="Dinh H."/>
            <person name="Han Y."/>
            <person name="Doddapaneni H."/>
            <person name="Worley K.C."/>
            <person name="Muzny D.M."/>
            <person name="Gibbs R.A."/>
            <person name="Richards S."/>
        </authorList>
    </citation>
    <scope>NUCLEOTIDE SEQUENCE</scope>
    <source>
        <strain evidence="2">HAZT.00-mixed</strain>
        <tissue evidence="2">Whole organism</tissue>
    </source>
</reference>
<sequence>MKFAGSPCGQHGSYVFYKGLRYTSPPPHAAPRLLALGEFVFLKIWPHEDIVSIGEPQLMWEDRASGNLLVSLKLYFRPENTPEGRSGEHGEMNGAGAFISTHD</sequence>
<organism evidence="2">
    <name type="scientific">Hyalella azteca</name>
    <name type="common">Amphipod</name>
    <dbReference type="NCBI Taxonomy" id="294128"/>
    <lineage>
        <taxon>Eukaryota</taxon>
        <taxon>Metazoa</taxon>
        <taxon>Ecdysozoa</taxon>
        <taxon>Arthropoda</taxon>
        <taxon>Crustacea</taxon>
        <taxon>Multicrustacea</taxon>
        <taxon>Malacostraca</taxon>
        <taxon>Eumalacostraca</taxon>
        <taxon>Peracarida</taxon>
        <taxon>Amphipoda</taxon>
        <taxon>Senticaudata</taxon>
        <taxon>Talitrida</taxon>
        <taxon>Talitroidea</taxon>
        <taxon>Hyalellidae</taxon>
        <taxon>Hyalella</taxon>
    </lineage>
</organism>
<dbReference type="Proteomes" id="UP000711488">
    <property type="component" value="Unassembled WGS sequence"/>
</dbReference>
<dbReference type="EMBL" id="JQDR03016743">
    <property type="protein sequence ID" value="KAA0184808.1"/>
    <property type="molecule type" value="Genomic_DNA"/>
</dbReference>
<protein>
    <submittedName>
        <fullName evidence="2">Uncharacterized protein</fullName>
    </submittedName>
</protein>
<evidence type="ECO:0000256" key="1">
    <source>
        <dbReference type="SAM" id="MobiDB-lite"/>
    </source>
</evidence>
<name>A0A6A0GQS0_HYAAZ</name>
<reference evidence="2" key="1">
    <citation type="submission" date="2014-08" db="EMBL/GenBank/DDBJ databases">
        <authorList>
            <person name="Murali S."/>
            <person name="Richards S."/>
            <person name="Bandaranaike D."/>
            <person name="Bellair M."/>
            <person name="Blankenburg K."/>
            <person name="Chao H."/>
            <person name="Dinh H."/>
            <person name="Doddapaneni H."/>
            <person name="Dugan-Rocha S."/>
            <person name="Elkadiri S."/>
            <person name="Gnanaolivu R."/>
            <person name="Hughes D."/>
            <person name="Lee S."/>
            <person name="Li M."/>
            <person name="Ming W."/>
            <person name="Munidasa M."/>
            <person name="Muniz J."/>
            <person name="Nguyen L."/>
            <person name="Osuji N."/>
            <person name="Pu L.-L."/>
            <person name="Puazo M."/>
            <person name="Skinner E."/>
            <person name="Qu C."/>
            <person name="Quiroz J."/>
            <person name="Raj R."/>
            <person name="Weissenberger G."/>
            <person name="Xin Y."/>
            <person name="Zou X."/>
            <person name="Han Y."/>
            <person name="Worley K."/>
            <person name="Muzny D."/>
            <person name="Gibbs R."/>
        </authorList>
    </citation>
    <scope>NUCLEOTIDE SEQUENCE</scope>
    <source>
        <strain evidence="2">HAZT.00-mixed</strain>
        <tissue evidence="2">Whole organism</tissue>
    </source>
</reference>